<dbReference type="Gene3D" id="3.40.390.10">
    <property type="entry name" value="Collagenase (Catalytic Domain)"/>
    <property type="match status" value="1"/>
</dbReference>
<dbReference type="PROSITE" id="PS00546">
    <property type="entry name" value="CYSTEINE_SWITCH"/>
    <property type="match status" value="1"/>
</dbReference>
<feature type="domain" description="Peptidase metallopeptidase" evidence="19">
    <location>
        <begin position="112"/>
        <end position="275"/>
    </location>
</feature>
<dbReference type="PROSITE" id="PS00024">
    <property type="entry name" value="HEMOPEXIN"/>
    <property type="match status" value="1"/>
</dbReference>
<comment type="subcellular location">
    <subcellularLocation>
        <location evidence="1">Secreted</location>
    </subcellularLocation>
</comment>
<evidence type="ECO:0000256" key="11">
    <source>
        <dbReference type="ARBA" id="ARBA00023049"/>
    </source>
</evidence>
<feature type="binding site" evidence="16">
    <location>
        <position position="209"/>
    </location>
    <ligand>
        <name>Ca(2+)</name>
        <dbReference type="ChEBI" id="CHEBI:29108"/>
        <label>3</label>
    </ligand>
</feature>
<feature type="binding site" evidence="16">
    <location>
        <position position="248"/>
    </location>
    <ligand>
        <name>Zn(2+)</name>
        <dbReference type="ChEBI" id="CHEBI:29105"/>
        <label>2</label>
        <note>catalytic</note>
    </ligand>
</feature>
<dbReference type="InterPro" id="IPR036365">
    <property type="entry name" value="PGBD-like_sf"/>
</dbReference>
<dbReference type="InterPro" id="IPR021158">
    <property type="entry name" value="Pept_M10A_Zn_BS"/>
</dbReference>
<dbReference type="InterPro" id="IPR018486">
    <property type="entry name" value="Hemopexin_CS"/>
</dbReference>
<gene>
    <name evidence="20" type="ORF">RUM43_000914</name>
</gene>
<feature type="binding site" evidence="16">
    <location>
        <position position="354"/>
    </location>
    <ligand>
        <name>Ca(2+)</name>
        <dbReference type="ChEBI" id="CHEBI:29108"/>
        <label>4</label>
    </ligand>
</feature>
<dbReference type="PIRSF" id="PIRSF001191">
    <property type="entry name" value="Peptidase_M10A_matrix"/>
    <property type="match status" value="1"/>
</dbReference>
<dbReference type="InterPro" id="IPR036375">
    <property type="entry name" value="Hemopexin-like_dom_sf"/>
</dbReference>
<evidence type="ECO:0000256" key="12">
    <source>
        <dbReference type="ARBA" id="ARBA00023145"/>
    </source>
</evidence>
<dbReference type="GO" id="GO:0006508">
    <property type="term" value="P:proteolysis"/>
    <property type="evidence" value="ECO:0007669"/>
    <property type="project" value="UniProtKB-KW"/>
</dbReference>
<evidence type="ECO:0000313" key="21">
    <source>
        <dbReference type="Proteomes" id="UP001372834"/>
    </source>
</evidence>
<keyword evidence="4" id="KW-0645">Protease</keyword>
<feature type="binding site" evidence="16">
    <location>
        <position position="308"/>
    </location>
    <ligand>
        <name>Ca(2+)</name>
        <dbReference type="ChEBI" id="CHEBI:29108"/>
        <label>4</label>
    </ligand>
</feature>
<dbReference type="InterPro" id="IPR002477">
    <property type="entry name" value="Peptidoglycan-bd-like"/>
</dbReference>
<feature type="binding site" evidence="16">
    <location>
        <position position="212"/>
    </location>
    <ligand>
        <name>Ca(2+)</name>
        <dbReference type="ChEBI" id="CHEBI:29108"/>
        <label>3</label>
    </ligand>
</feature>
<dbReference type="AlphaFoldDB" id="A0AAN8SFE4"/>
<evidence type="ECO:0000256" key="7">
    <source>
        <dbReference type="ARBA" id="ARBA00022737"/>
    </source>
</evidence>
<dbReference type="SUPFAM" id="SSF50923">
    <property type="entry name" value="Hemopexin-like domain"/>
    <property type="match status" value="1"/>
</dbReference>
<keyword evidence="9 15" id="KW-0862">Zinc</keyword>
<dbReference type="GO" id="GO:0008270">
    <property type="term" value="F:zinc ion binding"/>
    <property type="evidence" value="ECO:0007669"/>
    <property type="project" value="InterPro"/>
</dbReference>
<feature type="binding site" evidence="16">
    <location>
        <position position="169"/>
    </location>
    <ligand>
        <name>Ca(2+)</name>
        <dbReference type="ChEBI" id="CHEBI:29108"/>
        <label>2</label>
    </ligand>
</feature>
<dbReference type="PRINTS" id="PR00138">
    <property type="entry name" value="MATRIXIN"/>
</dbReference>
<keyword evidence="13" id="KW-1015">Disulfide bond</keyword>
<dbReference type="PANTHER" id="PTHR10201">
    <property type="entry name" value="MATRIX METALLOPROTEINASE"/>
    <property type="match status" value="1"/>
</dbReference>
<evidence type="ECO:0000256" key="15">
    <source>
        <dbReference type="PIRSR" id="PIRSR001191-2"/>
    </source>
</evidence>
<dbReference type="InterPro" id="IPR018487">
    <property type="entry name" value="Hemopexin-like_repeat"/>
</dbReference>
<feature type="binding site" evidence="15">
    <location>
        <position position="234"/>
    </location>
    <ligand>
        <name>Zn(2+)</name>
        <dbReference type="ChEBI" id="CHEBI:29105"/>
        <label>2</label>
        <note>catalytic</note>
    </ligand>
</feature>
<evidence type="ECO:0000256" key="8">
    <source>
        <dbReference type="ARBA" id="ARBA00022801"/>
    </source>
</evidence>
<keyword evidence="3" id="KW-0964">Secreted</keyword>
<keyword evidence="10 16" id="KW-0106">Calcium</keyword>
<proteinExistence type="inferred from homology"/>
<reference evidence="20 21" key="1">
    <citation type="submission" date="2023-10" db="EMBL/GenBank/DDBJ databases">
        <title>Genomes of two closely related lineages of the louse Polyplax serrata with different host specificities.</title>
        <authorList>
            <person name="Martinu J."/>
            <person name="Tarabai H."/>
            <person name="Stefka J."/>
            <person name="Hypsa V."/>
        </authorList>
    </citation>
    <scope>NUCLEOTIDE SEQUENCE [LARGE SCALE GENOMIC DNA]</scope>
    <source>
        <strain evidence="20">HR10_N</strain>
    </source>
</reference>
<keyword evidence="6 18" id="KW-0732">Signal</keyword>
<feature type="binding site" evidence="16">
    <location>
        <position position="210"/>
    </location>
    <ligand>
        <name>Ca(2+)</name>
        <dbReference type="ChEBI" id="CHEBI:29108"/>
        <label>1</label>
    </ligand>
</feature>
<comment type="caution">
    <text evidence="20">The sequence shown here is derived from an EMBL/GenBank/DDBJ whole genome shotgun (WGS) entry which is preliminary data.</text>
</comment>
<feature type="signal peptide" evidence="18">
    <location>
        <begin position="1"/>
        <end position="19"/>
    </location>
</feature>
<evidence type="ECO:0000256" key="6">
    <source>
        <dbReference type="ARBA" id="ARBA00022729"/>
    </source>
</evidence>
<keyword evidence="5 15" id="KW-0479">Metal-binding</keyword>
<protein>
    <recommendedName>
        <fullName evidence="19">Peptidase metallopeptidase domain-containing protein</fullName>
    </recommendedName>
</protein>
<keyword evidence="11" id="KW-0482">Metalloprotease</keyword>
<feature type="binding site" evidence="16">
    <location>
        <position position="356"/>
    </location>
    <ligand>
        <name>Ca(2+)</name>
        <dbReference type="ChEBI" id="CHEBI:29108"/>
        <label>5</label>
    </ligand>
</feature>
<feature type="active site" evidence="14">
    <location>
        <position position="231"/>
    </location>
</feature>
<feature type="binding site" evidence="15">
    <location>
        <position position="240"/>
    </location>
    <ligand>
        <name>Zn(2+)</name>
        <dbReference type="ChEBI" id="CHEBI:29105"/>
        <label>2</label>
        <note>catalytic</note>
    </ligand>
</feature>
<dbReference type="PROSITE" id="PS51642">
    <property type="entry name" value="HEMOPEXIN_2"/>
    <property type="match status" value="4"/>
</dbReference>
<dbReference type="Pfam" id="PF00413">
    <property type="entry name" value="Peptidase_M10"/>
    <property type="match status" value="1"/>
</dbReference>
<dbReference type="GO" id="GO:0030198">
    <property type="term" value="P:extracellular matrix organization"/>
    <property type="evidence" value="ECO:0007669"/>
    <property type="project" value="TreeGrafter"/>
</dbReference>
<feature type="binding site" evidence="15">
    <location>
        <position position="230"/>
    </location>
    <ligand>
        <name>Zn(2+)</name>
        <dbReference type="ChEBI" id="CHEBI:29105"/>
        <label>2</label>
        <note>catalytic</note>
    </ligand>
</feature>
<comment type="cofactor">
    <cofactor evidence="16">
        <name>Zn(2+)</name>
        <dbReference type="ChEBI" id="CHEBI:29105"/>
    </cofactor>
    <text evidence="16">Binds 2 Zn(2+) ions per subunit.</text>
</comment>
<dbReference type="InterPro" id="IPR000585">
    <property type="entry name" value="Hemopexin-like_dom"/>
</dbReference>
<dbReference type="InterPro" id="IPR006026">
    <property type="entry name" value="Peptidase_Metallo"/>
</dbReference>
<evidence type="ECO:0000256" key="2">
    <source>
        <dbReference type="ARBA" id="ARBA00010370"/>
    </source>
</evidence>
<dbReference type="PANTHER" id="PTHR10201:SF291">
    <property type="entry name" value="MATRIX METALLOPROTEINASE 1, ISOFORM C-RELATED"/>
    <property type="match status" value="1"/>
</dbReference>
<feature type="binding site" evidence="16">
    <location>
        <position position="186"/>
    </location>
    <ligand>
        <name>Ca(2+)</name>
        <dbReference type="ChEBI" id="CHEBI:29108"/>
        <label>3</label>
    </ligand>
</feature>
<dbReference type="CDD" id="cd04278">
    <property type="entry name" value="ZnMc_MMP"/>
    <property type="match status" value="1"/>
</dbReference>
<dbReference type="SUPFAM" id="SSF47090">
    <property type="entry name" value="PGBD-like"/>
    <property type="match status" value="1"/>
</dbReference>
<feature type="binding site" evidence="16">
    <location>
        <position position="212"/>
    </location>
    <ligand>
        <name>Ca(2+)</name>
        <dbReference type="ChEBI" id="CHEBI:29108"/>
        <label>1</label>
    </ligand>
</feature>
<feature type="binding site" evidence="16">
    <location>
        <position position="194"/>
    </location>
    <ligand>
        <name>Zn(2+)</name>
        <dbReference type="ChEBI" id="CHEBI:29105"/>
        <label>1</label>
    </ligand>
</feature>
<feature type="repeat" description="Hemopexin" evidence="17">
    <location>
        <begin position="467"/>
        <end position="519"/>
    </location>
</feature>
<accession>A0AAN8SFE4</accession>
<dbReference type="Pfam" id="PF01471">
    <property type="entry name" value="PG_binding_1"/>
    <property type="match status" value="1"/>
</dbReference>
<evidence type="ECO:0000256" key="5">
    <source>
        <dbReference type="ARBA" id="ARBA00022723"/>
    </source>
</evidence>
<evidence type="ECO:0000256" key="3">
    <source>
        <dbReference type="ARBA" id="ARBA00022525"/>
    </source>
</evidence>
<dbReference type="InterPro" id="IPR021190">
    <property type="entry name" value="Pept_M10A"/>
</dbReference>
<feature type="binding site" evidence="16">
    <location>
        <position position="207"/>
    </location>
    <ligand>
        <name>Zn(2+)</name>
        <dbReference type="ChEBI" id="CHEBI:29105"/>
        <label>1</label>
    </ligand>
</feature>
<feature type="binding site" evidence="16">
    <location>
        <position position="179"/>
    </location>
    <ligand>
        <name>Zn(2+)</name>
        <dbReference type="ChEBI" id="CHEBI:29105"/>
        <label>1</label>
    </ligand>
</feature>
<dbReference type="InterPro" id="IPR033739">
    <property type="entry name" value="M10A_MMP"/>
</dbReference>
<dbReference type="FunFam" id="3.40.390.10:FF:000007">
    <property type="entry name" value="Collagenase 3"/>
    <property type="match status" value="1"/>
</dbReference>
<dbReference type="SMART" id="SM00235">
    <property type="entry name" value="ZnMc"/>
    <property type="match status" value="1"/>
</dbReference>
<keyword evidence="7" id="KW-0677">Repeat</keyword>
<feature type="binding site" evidence="16">
    <location>
        <position position="205"/>
    </location>
    <ligand>
        <name>Ca(2+)</name>
        <dbReference type="ChEBI" id="CHEBI:29108"/>
        <label>2</label>
    </ligand>
</feature>
<dbReference type="Pfam" id="PF00045">
    <property type="entry name" value="Hemopexin"/>
    <property type="match status" value="3"/>
</dbReference>
<evidence type="ECO:0000256" key="14">
    <source>
        <dbReference type="PIRSR" id="PIRSR001191-1"/>
    </source>
</evidence>
<feature type="repeat" description="Hemopexin" evidence="17">
    <location>
        <begin position="416"/>
        <end position="466"/>
    </location>
</feature>
<name>A0AAN8SFE4_POLSC</name>
<sequence>MKVILLALLGAVLHQPAYFQTKENHLTRATMYLSRYGYLPPHLNEPSSAALIDKKLFSKALTDFQHFFGLNKSGHLDTDTIRLMETPRCGVPDQIYGEETRRQKRYTYMDPSKPQWNTTDLTYQMCNYSANVGRYMTYNQVDRDIKKALDLWSEASALTFTRLYNGKADLQIEWSIYNHGDKFAFDGPKGELAHAFHPAPGIGGDTHFDDDETWTTGTEEGINLLQVATHEFGHALGLGHSRYRYAVMVPLYDGYSDVFKLHSDDIKGIQSLYGRPKGEKINDKITKPPPTVKINKLNELCSVYAKMDTMFTDNNSKTYVFRGYNYWELTEDGIVSGYPKAIESKWPKSPIFMDTALSYNSLTYFFKGNYVWCYSDYKLVYGFPKHIHQVFDGMPAYIDAAWYFGTDLYFFRGRSEIKIQPDQSIDMPNKVLISIRLIVTADKYWKFDKNNQSEYPKSIQTYWKGVPDSISAAFKTTNNAYIIVKKDQYYNIDYQTREVVKHKSGPSYPRNFKIWWLNCPHNPQRLYSNL</sequence>
<comment type="cofactor">
    <cofactor evidence="16">
        <name>Ca(2+)</name>
        <dbReference type="ChEBI" id="CHEBI:29108"/>
    </cofactor>
    <text evidence="16">Can bind about 5 Ca(2+) ions per subunit.</text>
</comment>
<dbReference type="Proteomes" id="UP001372834">
    <property type="component" value="Unassembled WGS sequence"/>
</dbReference>
<organism evidence="20 21">
    <name type="scientific">Polyplax serrata</name>
    <name type="common">Common mouse louse</name>
    <dbReference type="NCBI Taxonomy" id="468196"/>
    <lineage>
        <taxon>Eukaryota</taxon>
        <taxon>Metazoa</taxon>
        <taxon>Ecdysozoa</taxon>
        <taxon>Arthropoda</taxon>
        <taxon>Hexapoda</taxon>
        <taxon>Insecta</taxon>
        <taxon>Pterygota</taxon>
        <taxon>Neoptera</taxon>
        <taxon>Paraneoptera</taxon>
        <taxon>Psocodea</taxon>
        <taxon>Troctomorpha</taxon>
        <taxon>Phthiraptera</taxon>
        <taxon>Anoplura</taxon>
        <taxon>Polyplacidae</taxon>
        <taxon>Polyplax</taxon>
    </lineage>
</organism>
<dbReference type="SMART" id="SM00120">
    <property type="entry name" value="HX"/>
    <property type="match status" value="4"/>
</dbReference>
<evidence type="ECO:0000256" key="13">
    <source>
        <dbReference type="ARBA" id="ARBA00023157"/>
    </source>
</evidence>
<evidence type="ECO:0000256" key="4">
    <source>
        <dbReference type="ARBA" id="ARBA00022670"/>
    </source>
</evidence>
<feature type="binding site" evidence="16">
    <location>
        <position position="181"/>
    </location>
    <ligand>
        <name>Zn(2+)</name>
        <dbReference type="ChEBI" id="CHEBI:29105"/>
        <label>1</label>
    </ligand>
</feature>
<feature type="binding site" evidence="16">
    <location>
        <position position="187"/>
    </location>
    <ligand>
        <name>Ca(2+)</name>
        <dbReference type="ChEBI" id="CHEBI:29108"/>
        <label>3</label>
    </ligand>
</feature>
<dbReference type="GO" id="GO:0030574">
    <property type="term" value="P:collagen catabolic process"/>
    <property type="evidence" value="ECO:0007669"/>
    <property type="project" value="TreeGrafter"/>
</dbReference>
<evidence type="ECO:0000256" key="9">
    <source>
        <dbReference type="ARBA" id="ARBA00022833"/>
    </source>
</evidence>
<keyword evidence="12" id="KW-0865">Zymogen</keyword>
<feature type="chain" id="PRO_5042943908" description="Peptidase metallopeptidase domain-containing protein" evidence="18">
    <location>
        <begin position="20"/>
        <end position="530"/>
    </location>
</feature>
<feature type="repeat" description="Hemopexin" evidence="17">
    <location>
        <begin position="304"/>
        <end position="349"/>
    </location>
</feature>
<dbReference type="InterPro" id="IPR001818">
    <property type="entry name" value="Pept_M10_metallopeptidase"/>
</dbReference>
<evidence type="ECO:0000259" key="19">
    <source>
        <dbReference type="SMART" id="SM00235"/>
    </source>
</evidence>
<evidence type="ECO:0000313" key="20">
    <source>
        <dbReference type="EMBL" id="KAK6644646.1"/>
    </source>
</evidence>
<feature type="binding site" evidence="16">
    <location>
        <position position="203"/>
    </location>
    <ligand>
        <name>Ca(2+)</name>
        <dbReference type="ChEBI" id="CHEBI:29108"/>
        <label>2</label>
    </ligand>
</feature>
<dbReference type="SUPFAM" id="SSF55486">
    <property type="entry name" value="Metalloproteases ('zincins'), catalytic domain"/>
    <property type="match status" value="1"/>
</dbReference>
<dbReference type="CDD" id="cd00094">
    <property type="entry name" value="HX"/>
    <property type="match status" value="1"/>
</dbReference>
<feature type="repeat" description="Hemopexin" evidence="17">
    <location>
        <begin position="350"/>
        <end position="394"/>
    </location>
</feature>
<keyword evidence="8" id="KW-0378">Hydrolase</keyword>
<dbReference type="GO" id="GO:0004222">
    <property type="term" value="F:metalloendopeptidase activity"/>
    <property type="evidence" value="ECO:0007669"/>
    <property type="project" value="InterPro"/>
</dbReference>
<dbReference type="GO" id="GO:0005615">
    <property type="term" value="C:extracellular space"/>
    <property type="evidence" value="ECO:0007669"/>
    <property type="project" value="TreeGrafter"/>
</dbReference>
<dbReference type="GO" id="GO:0031012">
    <property type="term" value="C:extracellular matrix"/>
    <property type="evidence" value="ECO:0007669"/>
    <property type="project" value="InterPro"/>
</dbReference>
<evidence type="ECO:0000256" key="1">
    <source>
        <dbReference type="ARBA" id="ARBA00004613"/>
    </source>
</evidence>
<evidence type="ECO:0000256" key="17">
    <source>
        <dbReference type="PROSITE-ProRule" id="PRU01011"/>
    </source>
</evidence>
<evidence type="ECO:0000256" key="18">
    <source>
        <dbReference type="SAM" id="SignalP"/>
    </source>
</evidence>
<evidence type="ECO:0000256" key="16">
    <source>
        <dbReference type="PIRSR" id="PIRSR621190-2"/>
    </source>
</evidence>
<evidence type="ECO:0000256" key="10">
    <source>
        <dbReference type="ARBA" id="ARBA00022837"/>
    </source>
</evidence>
<dbReference type="EMBL" id="JAWJWE010000001">
    <property type="protein sequence ID" value="KAK6644646.1"/>
    <property type="molecule type" value="Genomic_DNA"/>
</dbReference>
<dbReference type="Gene3D" id="2.110.10.10">
    <property type="entry name" value="Hemopexin-like domain"/>
    <property type="match status" value="2"/>
</dbReference>
<dbReference type="InterPro" id="IPR024079">
    <property type="entry name" value="MetalloPept_cat_dom_sf"/>
</dbReference>
<feature type="binding site" description="in inhibited form" evidence="16">
    <location>
        <position position="89"/>
    </location>
    <ligand>
        <name>Zn(2+)</name>
        <dbReference type="ChEBI" id="CHEBI:29105"/>
        <label>2</label>
        <note>catalytic</note>
    </ligand>
</feature>
<comment type="similarity">
    <text evidence="2">Belongs to the peptidase M10A family.</text>
</comment>